<protein>
    <recommendedName>
        <fullName evidence="3">Two component regulator with propeller domain</fullName>
    </recommendedName>
</protein>
<gene>
    <name evidence="1" type="ORF">LX99_00364</name>
</gene>
<evidence type="ECO:0000313" key="2">
    <source>
        <dbReference type="Proteomes" id="UP000245678"/>
    </source>
</evidence>
<name>A0A316HFC1_9SPHI</name>
<reference evidence="1 2" key="1">
    <citation type="submission" date="2018-05" db="EMBL/GenBank/DDBJ databases">
        <title>Genomic Encyclopedia of Archaeal and Bacterial Type Strains, Phase II (KMG-II): from individual species to whole genera.</title>
        <authorList>
            <person name="Goeker M."/>
        </authorList>
    </citation>
    <scope>NUCLEOTIDE SEQUENCE [LARGE SCALE GENOMIC DNA]</scope>
    <source>
        <strain evidence="1 2">DSM 19975</strain>
    </source>
</reference>
<dbReference type="RefSeq" id="WP_109605882.1">
    <property type="nucleotide sequence ID" value="NZ_QGHA01000001.1"/>
</dbReference>
<dbReference type="SUPFAM" id="SSF63829">
    <property type="entry name" value="Calcium-dependent phosphotriesterase"/>
    <property type="match status" value="1"/>
</dbReference>
<accession>A0A316HFC1</accession>
<dbReference type="EMBL" id="QGHA01000001">
    <property type="protein sequence ID" value="PWK79904.1"/>
    <property type="molecule type" value="Genomic_DNA"/>
</dbReference>
<dbReference type="AlphaFoldDB" id="A0A316HFC1"/>
<dbReference type="InterPro" id="IPR015943">
    <property type="entry name" value="WD40/YVTN_repeat-like_dom_sf"/>
</dbReference>
<comment type="caution">
    <text evidence="1">The sequence shown here is derived from an EMBL/GenBank/DDBJ whole genome shotgun (WGS) entry which is preliminary data.</text>
</comment>
<evidence type="ECO:0008006" key="3">
    <source>
        <dbReference type="Google" id="ProtNLM"/>
    </source>
</evidence>
<organism evidence="1 2">
    <name type="scientific">Mucilaginibacter oryzae</name>
    <dbReference type="NCBI Taxonomy" id="468058"/>
    <lineage>
        <taxon>Bacteria</taxon>
        <taxon>Pseudomonadati</taxon>
        <taxon>Bacteroidota</taxon>
        <taxon>Sphingobacteriia</taxon>
        <taxon>Sphingobacteriales</taxon>
        <taxon>Sphingobacteriaceae</taxon>
        <taxon>Mucilaginibacter</taxon>
    </lineage>
</organism>
<keyword evidence="2" id="KW-1185">Reference proteome</keyword>
<proteinExistence type="predicted"/>
<dbReference type="Gene3D" id="2.130.10.10">
    <property type="entry name" value="YVTN repeat-like/Quinoprotein amine dehydrogenase"/>
    <property type="match status" value="2"/>
</dbReference>
<dbReference type="Proteomes" id="UP000245678">
    <property type="component" value="Unassembled WGS sequence"/>
</dbReference>
<evidence type="ECO:0000313" key="1">
    <source>
        <dbReference type="EMBL" id="PWK79904.1"/>
    </source>
</evidence>
<sequence>MLASFFQTKTRRLLLTGLFFCFLPSMLSAQSLFLQKIDYCQSAQFCVECGNPRAYCDQLTLDFVAARINQRYMLRDAQGSITFQVYVDEKGFACVLSHNDATKSPLTAELITYLNGCPWKPALVDGKPVASSVNVIFRFISGGIYGQMAPMDLSEQAPPGDPVIYNKNAYANLSLKNYEFTTWTKYNSPLPDNISQSCAIDQSDMLWYATAKGMTRFEGTTFIPVTEYNSPFASDAAIKEVLIDKDNNKWVYANNQVYLYNQSGWQLFDFKQFLSRGVTQILNSRNGELLFATQNGLVVKRKDKVVVINKKSMPELPSSNVIFAYVDRYKRLWIGTSKGTIMIDGTIITSYNNLNTPLKNTCITGAVEDEAGNVYFSLQDCNQPGSETDKEGIAVITSRGKWLHYNDANSGMPSNKVNCMLYDKFEHVLWLGTDQSGLVRFNLTDSWENYHNNNSPLPGFKIYQLLQDSKGTVYATTANGLVRVKKKQGHKY</sequence>